<dbReference type="OrthoDB" id="368909at2759"/>
<dbReference type="AlphaFoldDB" id="A0A6A6R2W2"/>
<dbReference type="Gene3D" id="2.30.30.100">
    <property type="match status" value="1"/>
</dbReference>
<dbReference type="InterPro" id="IPR050914">
    <property type="entry name" value="snRNP_SmB/NAA38-like"/>
</dbReference>
<dbReference type="EMBL" id="MU004185">
    <property type="protein sequence ID" value="KAF2498826.1"/>
    <property type="molecule type" value="Genomic_DNA"/>
</dbReference>
<proteinExistence type="predicted"/>
<evidence type="ECO:0000313" key="3">
    <source>
        <dbReference type="Proteomes" id="UP000799750"/>
    </source>
</evidence>
<dbReference type="PANTHER" id="PTHR10701">
    <property type="entry name" value="SMALL NUCLEAR RIBONUCLEOPROTEIN-ASSOCIATED PROTEIN B AND N"/>
    <property type="match status" value="1"/>
</dbReference>
<reference evidence="2" key="1">
    <citation type="journal article" date="2020" name="Stud. Mycol.">
        <title>101 Dothideomycetes genomes: a test case for predicting lifestyles and emergence of pathogens.</title>
        <authorList>
            <person name="Haridas S."/>
            <person name="Albert R."/>
            <person name="Binder M."/>
            <person name="Bloem J."/>
            <person name="Labutti K."/>
            <person name="Salamov A."/>
            <person name="Andreopoulos B."/>
            <person name="Baker S."/>
            <person name="Barry K."/>
            <person name="Bills G."/>
            <person name="Bluhm B."/>
            <person name="Cannon C."/>
            <person name="Castanera R."/>
            <person name="Culley D."/>
            <person name="Daum C."/>
            <person name="Ezra D."/>
            <person name="Gonzalez J."/>
            <person name="Henrissat B."/>
            <person name="Kuo A."/>
            <person name="Liang C."/>
            <person name="Lipzen A."/>
            <person name="Lutzoni F."/>
            <person name="Magnuson J."/>
            <person name="Mondo S."/>
            <person name="Nolan M."/>
            <person name="Ohm R."/>
            <person name="Pangilinan J."/>
            <person name="Park H.-J."/>
            <person name="Ramirez L."/>
            <person name="Alfaro M."/>
            <person name="Sun H."/>
            <person name="Tritt A."/>
            <person name="Yoshinaga Y."/>
            <person name="Zwiers L.-H."/>
            <person name="Turgeon B."/>
            <person name="Goodwin S."/>
            <person name="Spatafora J."/>
            <person name="Crous P."/>
            <person name="Grigoriev I."/>
        </authorList>
    </citation>
    <scope>NUCLEOTIDE SEQUENCE</scope>
    <source>
        <strain evidence="2">CBS 269.34</strain>
    </source>
</reference>
<dbReference type="InterPro" id="IPR034110">
    <property type="entry name" value="LSMD1_Sm"/>
</dbReference>
<dbReference type="GO" id="GO:0031417">
    <property type="term" value="C:NatC complex"/>
    <property type="evidence" value="ECO:0007669"/>
    <property type="project" value="InterPro"/>
</dbReference>
<evidence type="ECO:0000313" key="2">
    <source>
        <dbReference type="EMBL" id="KAF2498826.1"/>
    </source>
</evidence>
<accession>A0A6A6R2W2</accession>
<dbReference type="SUPFAM" id="SSF50182">
    <property type="entry name" value="Sm-like ribonucleoproteins"/>
    <property type="match status" value="1"/>
</dbReference>
<dbReference type="CDD" id="cd06168">
    <property type="entry name" value="LSMD1"/>
    <property type="match status" value="1"/>
</dbReference>
<dbReference type="Proteomes" id="UP000799750">
    <property type="component" value="Unassembled WGS sequence"/>
</dbReference>
<dbReference type="PANTHER" id="PTHR10701:SF5">
    <property type="entry name" value="N-ALPHA-ACETYLTRANSFERASE 38, NATC AUXILIARY SUBUNIT"/>
    <property type="match status" value="1"/>
</dbReference>
<name>A0A6A6R2W2_9PEZI</name>
<protein>
    <recommendedName>
        <fullName evidence="1">Sm domain-containing protein</fullName>
    </recommendedName>
</protein>
<sequence>MNNQEATAYLEQLIGKSLRLYTTDSRIFVGQMKCTDRDRNIILALTYEYRQPSEATIRKTIESSGDASAQVPLMSRYVGLVVVPGQYITRIEYEESQFSQGTVVP</sequence>
<dbReference type="InterPro" id="IPR001163">
    <property type="entry name" value="Sm_dom_euk/arc"/>
</dbReference>
<gene>
    <name evidence="2" type="ORF">BU16DRAFT_524872</name>
</gene>
<organism evidence="2 3">
    <name type="scientific">Lophium mytilinum</name>
    <dbReference type="NCBI Taxonomy" id="390894"/>
    <lineage>
        <taxon>Eukaryota</taxon>
        <taxon>Fungi</taxon>
        <taxon>Dikarya</taxon>
        <taxon>Ascomycota</taxon>
        <taxon>Pezizomycotina</taxon>
        <taxon>Dothideomycetes</taxon>
        <taxon>Pleosporomycetidae</taxon>
        <taxon>Mytilinidiales</taxon>
        <taxon>Mytilinidiaceae</taxon>
        <taxon>Lophium</taxon>
    </lineage>
</organism>
<evidence type="ECO:0000259" key="1">
    <source>
        <dbReference type="Pfam" id="PF01423"/>
    </source>
</evidence>
<keyword evidence="3" id="KW-1185">Reference proteome</keyword>
<dbReference type="InterPro" id="IPR010920">
    <property type="entry name" value="LSM_dom_sf"/>
</dbReference>
<dbReference type="Pfam" id="PF01423">
    <property type="entry name" value="LSM"/>
    <property type="match status" value="1"/>
</dbReference>
<feature type="domain" description="Sm" evidence="1">
    <location>
        <begin position="9"/>
        <end position="91"/>
    </location>
</feature>